<sequence>MDIAIHLGAHCTDEDLILRTLGANADLLRNRSVFIPPGGRARPAIRKALQGSGDLVAGGDALLSELLGERTAERMVLSYEGFLGVYAKVLSGTSMYIEAGQRAQMLRDLFPGHRVEFLMAIRNPATFVPALFEASSISDFGDFLSGHDLTQITWAEPVEAIREACPEVPLTLWCNEDLPLIWPEVLRTVSGIDEPLKGEDAILRQIMSEDGLRRLRAYLNDNPPDTAANWRKVVTAYLGKYAEDARIEPDIDLPGWSDETIEGLTDIYEQDVVRLKARDDIIFIAP</sequence>
<proteinExistence type="predicted"/>
<evidence type="ECO:0000313" key="2">
    <source>
        <dbReference type="Proteomes" id="UP000048908"/>
    </source>
</evidence>
<evidence type="ECO:0000313" key="1">
    <source>
        <dbReference type="EMBL" id="CTQ32070.1"/>
    </source>
</evidence>
<gene>
    <name evidence="1" type="ORF">JAN5088_00832</name>
</gene>
<accession>A0A0M6XLK0</accession>
<dbReference type="OrthoDB" id="7816979at2"/>
<reference evidence="1 2" key="1">
    <citation type="submission" date="2015-07" db="EMBL/GenBank/DDBJ databases">
        <authorList>
            <person name="Noorani M."/>
        </authorList>
    </citation>
    <scope>NUCLEOTIDE SEQUENCE [LARGE SCALE GENOMIC DNA]</scope>
    <source>
        <strain evidence="1 2">CECT 5088</strain>
    </source>
</reference>
<dbReference type="EMBL" id="CXPG01000012">
    <property type="protein sequence ID" value="CTQ32070.1"/>
    <property type="molecule type" value="Genomic_DNA"/>
</dbReference>
<dbReference type="Proteomes" id="UP000048908">
    <property type="component" value="Unassembled WGS sequence"/>
</dbReference>
<dbReference type="RefSeq" id="WP_055681523.1">
    <property type="nucleotide sequence ID" value="NZ_CXPG01000012.1"/>
</dbReference>
<protein>
    <submittedName>
        <fullName evidence="1">Uncharacterized protein</fullName>
    </submittedName>
</protein>
<keyword evidence="2" id="KW-1185">Reference proteome</keyword>
<dbReference type="AlphaFoldDB" id="A0A0M6XLK0"/>
<organism evidence="1 2">
    <name type="scientific">Jannaschia rubra</name>
    <dbReference type="NCBI Taxonomy" id="282197"/>
    <lineage>
        <taxon>Bacteria</taxon>
        <taxon>Pseudomonadati</taxon>
        <taxon>Pseudomonadota</taxon>
        <taxon>Alphaproteobacteria</taxon>
        <taxon>Rhodobacterales</taxon>
        <taxon>Roseobacteraceae</taxon>
        <taxon>Jannaschia</taxon>
    </lineage>
</organism>
<name>A0A0M6XLK0_9RHOB</name>
<dbReference type="STRING" id="282197.SAMN04488517_104162"/>